<sequence length="132" mass="14547">MFPHGRSPNVLAPRIANAASTSLHHARLRTTTDLLGPPKHIAISDADHTNAKKPNRTTISLVDLLSVDSIEEHNRVSGKGFPTTGPRVQAENVVIHRGLHYVVKHWSEGGSWSLDGEGHSFDVYALLLWMFL</sequence>
<dbReference type="EnsemblPlants" id="MELO3C029966.2.1">
    <property type="protein sequence ID" value="MELO3C029966.2.1"/>
    <property type="gene ID" value="MELO3C029966.2"/>
</dbReference>
<protein>
    <submittedName>
        <fullName evidence="1">Uncharacterized protein</fullName>
    </submittedName>
</protein>
<organism evidence="1">
    <name type="scientific">Cucumis melo</name>
    <name type="common">Muskmelon</name>
    <dbReference type="NCBI Taxonomy" id="3656"/>
    <lineage>
        <taxon>Eukaryota</taxon>
        <taxon>Viridiplantae</taxon>
        <taxon>Streptophyta</taxon>
        <taxon>Embryophyta</taxon>
        <taxon>Tracheophyta</taxon>
        <taxon>Spermatophyta</taxon>
        <taxon>Magnoliopsida</taxon>
        <taxon>eudicotyledons</taxon>
        <taxon>Gunneridae</taxon>
        <taxon>Pentapetalae</taxon>
        <taxon>rosids</taxon>
        <taxon>fabids</taxon>
        <taxon>Cucurbitales</taxon>
        <taxon>Cucurbitaceae</taxon>
        <taxon>Benincaseae</taxon>
        <taxon>Cucumis</taxon>
    </lineage>
</organism>
<proteinExistence type="predicted"/>
<reference evidence="1" key="1">
    <citation type="submission" date="2023-03" db="UniProtKB">
        <authorList>
            <consortium name="EnsemblPlants"/>
        </authorList>
    </citation>
    <scope>IDENTIFICATION</scope>
</reference>
<name>A0A9I9E7S6_CUCME</name>
<dbReference type="AlphaFoldDB" id="A0A9I9E7S6"/>
<dbReference type="Gramene" id="MELO3C029966.2.1">
    <property type="protein sequence ID" value="MELO3C029966.2.1"/>
    <property type="gene ID" value="MELO3C029966.2"/>
</dbReference>
<accession>A0A9I9E7S6</accession>
<evidence type="ECO:0000313" key="1">
    <source>
        <dbReference type="EnsemblPlants" id="MELO3C029966.2.1"/>
    </source>
</evidence>